<dbReference type="PROSITE" id="PS50893">
    <property type="entry name" value="ABC_TRANSPORTER_2"/>
    <property type="match status" value="2"/>
</dbReference>
<dbReference type="SMART" id="SM00382">
    <property type="entry name" value="AAA"/>
    <property type="match status" value="2"/>
</dbReference>
<dbReference type="GO" id="GO:0016887">
    <property type="term" value="F:ATP hydrolysis activity"/>
    <property type="evidence" value="ECO:0007669"/>
    <property type="project" value="InterPro"/>
</dbReference>
<name>A0A923NGN1_9FIRM</name>
<dbReference type="PANTHER" id="PTHR42855">
    <property type="entry name" value="ABC TRANSPORTER ATP-BINDING SUBUNIT"/>
    <property type="match status" value="1"/>
</dbReference>
<feature type="domain" description="ABC transporter" evidence="5">
    <location>
        <begin position="328"/>
        <end position="554"/>
    </location>
</feature>
<dbReference type="InterPro" id="IPR032524">
    <property type="entry name" value="ABC_tran_C"/>
</dbReference>
<dbReference type="InterPro" id="IPR037118">
    <property type="entry name" value="Val-tRNA_synth_C_sf"/>
</dbReference>
<protein>
    <submittedName>
        <fullName evidence="6">ABC-F family ATP-binding cassette domain-containing protein</fullName>
    </submittedName>
</protein>
<evidence type="ECO:0000259" key="5">
    <source>
        <dbReference type="PROSITE" id="PS50893"/>
    </source>
</evidence>
<keyword evidence="1" id="KW-0677">Repeat</keyword>
<dbReference type="GO" id="GO:0003677">
    <property type="term" value="F:DNA binding"/>
    <property type="evidence" value="ECO:0007669"/>
    <property type="project" value="InterPro"/>
</dbReference>
<dbReference type="InterPro" id="IPR051309">
    <property type="entry name" value="ABCF_ATPase"/>
</dbReference>
<evidence type="ECO:0000256" key="4">
    <source>
        <dbReference type="SAM" id="MobiDB-lite"/>
    </source>
</evidence>
<dbReference type="SUPFAM" id="SSF52540">
    <property type="entry name" value="P-loop containing nucleoside triphosphate hydrolases"/>
    <property type="match status" value="2"/>
</dbReference>
<evidence type="ECO:0000256" key="1">
    <source>
        <dbReference type="ARBA" id="ARBA00022737"/>
    </source>
</evidence>
<keyword evidence="7" id="KW-1185">Reference proteome</keyword>
<dbReference type="CDD" id="cd03221">
    <property type="entry name" value="ABCF_EF-3"/>
    <property type="match status" value="2"/>
</dbReference>
<dbReference type="InterPro" id="IPR003593">
    <property type="entry name" value="AAA+_ATPase"/>
</dbReference>
<feature type="region of interest" description="Disordered" evidence="4">
    <location>
        <begin position="553"/>
        <end position="608"/>
    </location>
</feature>
<dbReference type="FunFam" id="3.40.50.300:FF:000011">
    <property type="entry name" value="Putative ABC transporter ATP-binding component"/>
    <property type="match status" value="1"/>
</dbReference>
<dbReference type="Gene3D" id="3.40.50.300">
    <property type="entry name" value="P-loop containing nucleotide triphosphate hydrolases"/>
    <property type="match status" value="2"/>
</dbReference>
<dbReference type="GO" id="GO:0005524">
    <property type="term" value="F:ATP binding"/>
    <property type="evidence" value="ECO:0007669"/>
    <property type="project" value="UniProtKB-KW"/>
</dbReference>
<dbReference type="InterPro" id="IPR003439">
    <property type="entry name" value="ABC_transporter-like_ATP-bd"/>
</dbReference>
<dbReference type="Gene3D" id="1.10.287.380">
    <property type="entry name" value="Valyl-tRNA synthetase, C-terminal domain"/>
    <property type="match status" value="1"/>
</dbReference>
<dbReference type="InterPro" id="IPR032781">
    <property type="entry name" value="ABC_tran_Xtn"/>
</dbReference>
<feature type="compositionally biased region" description="Basic and acidic residues" evidence="4">
    <location>
        <begin position="554"/>
        <end position="566"/>
    </location>
</feature>
<feature type="compositionally biased region" description="Basic and acidic residues" evidence="4">
    <location>
        <begin position="592"/>
        <end position="608"/>
    </location>
</feature>
<proteinExistence type="predicted"/>
<dbReference type="PANTHER" id="PTHR42855:SF2">
    <property type="entry name" value="DRUG RESISTANCE ABC TRANSPORTER,ATP-BINDING PROTEIN"/>
    <property type="match status" value="1"/>
</dbReference>
<dbReference type="Pfam" id="PF12848">
    <property type="entry name" value="ABC_tran_Xtn"/>
    <property type="match status" value="1"/>
</dbReference>
<dbReference type="PROSITE" id="PS00211">
    <property type="entry name" value="ABC_TRANSPORTER_1"/>
    <property type="match status" value="2"/>
</dbReference>
<feature type="domain" description="ABC transporter" evidence="5">
    <location>
        <begin position="4"/>
        <end position="258"/>
    </location>
</feature>
<dbReference type="EMBL" id="JACRWC010000112">
    <property type="protein sequence ID" value="MBC6000257.1"/>
    <property type="molecule type" value="Genomic_DNA"/>
</dbReference>
<keyword evidence="2" id="KW-0547">Nucleotide-binding</keyword>
<dbReference type="InterPro" id="IPR027417">
    <property type="entry name" value="P-loop_NTPase"/>
</dbReference>
<dbReference type="NCBIfam" id="NF000355">
    <property type="entry name" value="ribo_prot_ABC_F"/>
    <property type="match status" value="1"/>
</dbReference>
<keyword evidence="3 6" id="KW-0067">ATP-binding</keyword>
<evidence type="ECO:0000313" key="6">
    <source>
        <dbReference type="EMBL" id="MBC6000257.1"/>
    </source>
</evidence>
<evidence type="ECO:0000256" key="2">
    <source>
        <dbReference type="ARBA" id="ARBA00022741"/>
    </source>
</evidence>
<dbReference type="AlphaFoldDB" id="A0A923NGN1"/>
<gene>
    <name evidence="6" type="ORF">H8876_09620</name>
</gene>
<reference evidence="6" key="1">
    <citation type="submission" date="2020-08" db="EMBL/GenBank/DDBJ databases">
        <authorList>
            <person name="Liu C."/>
            <person name="Sun Q."/>
        </authorList>
    </citation>
    <scope>NUCLEOTIDE SEQUENCE</scope>
    <source>
        <strain evidence="6">BX16</strain>
    </source>
</reference>
<comment type="caution">
    <text evidence="6">The sequence shown here is derived from an EMBL/GenBank/DDBJ whole genome shotgun (WGS) entry which is preliminary data.</text>
</comment>
<dbReference type="Pfam" id="PF16326">
    <property type="entry name" value="ABC_tran_CTD"/>
    <property type="match status" value="1"/>
</dbReference>
<accession>A0A923NGN1</accession>
<dbReference type="Proteomes" id="UP000644115">
    <property type="component" value="Unassembled WGS sequence"/>
</dbReference>
<dbReference type="InterPro" id="IPR017871">
    <property type="entry name" value="ABC_transporter-like_CS"/>
</dbReference>
<dbReference type="RefSeq" id="WP_249287563.1">
    <property type="nucleotide sequence ID" value="NZ_JACRWC010000112.1"/>
</dbReference>
<evidence type="ECO:0000256" key="3">
    <source>
        <dbReference type="ARBA" id="ARBA00022840"/>
    </source>
</evidence>
<evidence type="ECO:0000313" key="7">
    <source>
        <dbReference type="Proteomes" id="UP000644115"/>
    </source>
</evidence>
<dbReference type="Pfam" id="PF00005">
    <property type="entry name" value="ABC_tran"/>
    <property type="match status" value="2"/>
</dbReference>
<dbReference type="FunFam" id="3.40.50.300:FF:000309">
    <property type="entry name" value="ABC transporter ATP-binding protein"/>
    <property type="match status" value="1"/>
</dbReference>
<organism evidence="6 7">
    <name type="scientific">Lentihominibacter faecis</name>
    <dbReference type="NCBI Taxonomy" id="2764712"/>
    <lineage>
        <taxon>Bacteria</taxon>
        <taxon>Bacillati</taxon>
        <taxon>Bacillota</taxon>
        <taxon>Clostridia</taxon>
        <taxon>Peptostreptococcales</taxon>
        <taxon>Anaerovoracaceae</taxon>
        <taxon>Lentihominibacter</taxon>
    </lineage>
</organism>
<sequence>MIVVSAKDLTKAYGTDVILDKVSFHINKGDRVGIIGINGAGKSTLLKMLTGEMSCESGDYFISADTKIGYLKQDGEFESENTVVEEVDRIFDRFPKMEQEMERLLQQIESKEIPDEILLEKYDALQEEYKQQGGYTYKSEITGILSSMAFGEESYGKKISSLSGGERTRLALACLLLKKPDILFLDEPTNHLDIGTLKWLEQYLKNYNGTIVLVSHDRYFLDQTVNRIFEIENHKLTIYEGNYSFYATERKVRREAEFRKFEKQQKEIRRQEDMIRRFKQRGTEKLAKRAASREKRLAAMDVMDRPDADHGRLKLNFHENFQSGKDVLLLENLSKKFAYDPGEGVLSGGGGRQLFQHVDLDVKRGERICIVGANGIGKTTLLKMILGETSCTTGRIRIGHNVQFGYYDQGQQLLNGSNTVIGELQDAYRLYNDTEMRNILGRFLFRGESVFLQISSLSGGEKARLALLKLMLSGANVLILDEPTNHLDIESKEVFEEALLDFPGTSIIVSHDRYFLNRIPTRIVELTENGMDSYLGTYDYYVEKKQAQIQSGKKYMDELSSREKAQMDAPQSALQDSAKDTPEGMSSLSAAEQRKLKKEQEAKDRRIRRQKESLEADIASLENDISCLEAELCLEENMKDHVKLTALSEELADKKGELELKYEEWLILQE</sequence>